<reference evidence="5 6" key="1">
    <citation type="journal article" date="2019" name="Int. J. Syst. Evol. Microbiol.">
        <title>The Global Catalogue of Microorganisms (GCM) 10K type strain sequencing project: providing services to taxonomists for standard genome sequencing and annotation.</title>
        <authorList>
            <consortium name="The Broad Institute Genomics Platform"/>
            <consortium name="The Broad Institute Genome Sequencing Center for Infectious Disease"/>
            <person name="Wu L."/>
            <person name="Ma J."/>
        </authorList>
    </citation>
    <scope>NUCLEOTIDE SEQUENCE [LARGE SCALE GENOMIC DNA]</scope>
    <source>
        <strain evidence="5 6">JCM 10671</strain>
    </source>
</reference>
<evidence type="ECO:0000313" key="6">
    <source>
        <dbReference type="Proteomes" id="UP001500957"/>
    </source>
</evidence>
<keyword evidence="1" id="KW-0285">Flavoprotein</keyword>
<dbReference type="Gene3D" id="1.20.140.10">
    <property type="entry name" value="Butyryl-CoA Dehydrogenase, subunit A, domain 3"/>
    <property type="match status" value="1"/>
</dbReference>
<keyword evidence="3" id="KW-0560">Oxidoreductase</keyword>
<dbReference type="EMBL" id="BAAAHE010000011">
    <property type="protein sequence ID" value="GAA0615273.1"/>
    <property type="molecule type" value="Genomic_DNA"/>
</dbReference>
<organism evidence="5 6">
    <name type="scientific">Sporichthya brevicatena</name>
    <dbReference type="NCBI Taxonomy" id="171442"/>
    <lineage>
        <taxon>Bacteria</taxon>
        <taxon>Bacillati</taxon>
        <taxon>Actinomycetota</taxon>
        <taxon>Actinomycetes</taxon>
        <taxon>Sporichthyales</taxon>
        <taxon>Sporichthyaceae</taxon>
        <taxon>Sporichthya</taxon>
    </lineage>
</organism>
<dbReference type="PANTHER" id="PTHR43884">
    <property type="entry name" value="ACYL-COA DEHYDROGENASE"/>
    <property type="match status" value="1"/>
</dbReference>
<dbReference type="InterPro" id="IPR036250">
    <property type="entry name" value="AcylCo_DH-like_C"/>
</dbReference>
<evidence type="ECO:0000256" key="3">
    <source>
        <dbReference type="ARBA" id="ARBA00023002"/>
    </source>
</evidence>
<dbReference type="InterPro" id="IPR009075">
    <property type="entry name" value="AcylCo_DH/oxidase_C"/>
</dbReference>
<gene>
    <name evidence="5" type="ORF">GCM10009547_16500</name>
</gene>
<proteinExistence type="predicted"/>
<keyword evidence="2" id="KW-0274">FAD</keyword>
<protein>
    <recommendedName>
        <fullName evidence="4">Acyl-CoA dehydrogenase/oxidase C-terminal domain-containing protein</fullName>
    </recommendedName>
</protein>
<evidence type="ECO:0000259" key="4">
    <source>
        <dbReference type="Pfam" id="PF00441"/>
    </source>
</evidence>
<accession>A0ABN1GNL8</accession>
<evidence type="ECO:0000256" key="2">
    <source>
        <dbReference type="ARBA" id="ARBA00022827"/>
    </source>
</evidence>
<name>A0ABN1GNL8_9ACTN</name>
<sequence>MDTETTLFLRERLRELTRTAEARSDIGAALEDLGWDDVVAEDPTEAAELLFDELGRARTGLEAVDDAVRRVLDLPATSKVIWPDAWSPSGDSFAASREGDVLTVAGVAFGTVGDHLLFLPALFGCSSAGALLPVESGRLDCRPRDAWSDEVGLTTVRGELDAAGIAAAGPDGSRWVDALAYARTAVAQMMVGAAREMLDIAVQHVTTRHQFGRAIGANQCVQHGLANAYVEIEGAAALTATAWRTADLWSADLAKLAAGRCAAEVTAACQQVLGATGMTWEFPFHHFVRYTGTLDVVLGSHHQLQPQLGRLASSVPALPRVSSF</sequence>
<dbReference type="SUPFAM" id="SSF47203">
    <property type="entry name" value="Acyl-CoA dehydrogenase C-terminal domain-like"/>
    <property type="match status" value="1"/>
</dbReference>
<comment type="caution">
    <text evidence="5">The sequence shown here is derived from an EMBL/GenBank/DDBJ whole genome shotgun (WGS) entry which is preliminary data.</text>
</comment>
<dbReference type="RefSeq" id="WP_344603494.1">
    <property type="nucleotide sequence ID" value="NZ_BAAAHE010000011.1"/>
</dbReference>
<feature type="domain" description="Acyl-CoA dehydrogenase/oxidase C-terminal" evidence="4">
    <location>
        <begin position="177"/>
        <end position="297"/>
    </location>
</feature>
<evidence type="ECO:0000313" key="5">
    <source>
        <dbReference type="EMBL" id="GAA0615273.1"/>
    </source>
</evidence>
<dbReference type="PANTHER" id="PTHR43884:SF20">
    <property type="entry name" value="ACYL-COA DEHYDROGENASE FADE28"/>
    <property type="match status" value="1"/>
</dbReference>
<dbReference type="Proteomes" id="UP001500957">
    <property type="component" value="Unassembled WGS sequence"/>
</dbReference>
<keyword evidence="6" id="KW-1185">Reference proteome</keyword>
<dbReference type="Pfam" id="PF00441">
    <property type="entry name" value="Acyl-CoA_dh_1"/>
    <property type="match status" value="1"/>
</dbReference>
<evidence type="ECO:0000256" key="1">
    <source>
        <dbReference type="ARBA" id="ARBA00022630"/>
    </source>
</evidence>